<comment type="caution">
    <text evidence="1">The sequence shown here is derived from an EMBL/GenBank/DDBJ whole genome shotgun (WGS) entry which is preliminary data.</text>
</comment>
<evidence type="ECO:0000313" key="1">
    <source>
        <dbReference type="EMBL" id="CAG9313914.1"/>
    </source>
</evidence>
<accession>A0AAU9IZX8</accession>
<name>A0AAU9IZX8_9CILI</name>
<dbReference type="AlphaFoldDB" id="A0AAU9IZX8"/>
<gene>
    <name evidence="1" type="ORF">BSTOLATCC_MIC9715</name>
</gene>
<proteinExistence type="predicted"/>
<reference evidence="1" key="1">
    <citation type="submission" date="2021-09" db="EMBL/GenBank/DDBJ databases">
        <authorList>
            <consortium name="AG Swart"/>
            <person name="Singh M."/>
            <person name="Singh A."/>
            <person name="Seah K."/>
            <person name="Emmerich C."/>
        </authorList>
    </citation>
    <scope>NUCLEOTIDE SEQUENCE</scope>
    <source>
        <strain evidence="1">ATCC30299</strain>
    </source>
</reference>
<sequence length="275" mass="31229">MGCGQIKKGDPFISNLSELRPRVIPQENASGSEQDNVNCQNVYHIEDLNSSILKEKMRDVRVKHIHYNAFDLNNEISLIKQKYIGLASVRESFFSQCHAQCIKDFKVSDGIFIMLLSIYASDPSALASIKPSQNPPYITVIKEHLSQDSRNIVVAWEHLAEKMKELKETYAGIPIIRKRMQQARLTLENYLVEIDNSDPPRGELVALQINQNLAEEGITYINKLDVETDRLHDDIKDFVKSKFNKEEVANLGKEAILLSAYTGDKILHHVVAPQI</sequence>
<keyword evidence="2" id="KW-1185">Reference proteome</keyword>
<evidence type="ECO:0000313" key="2">
    <source>
        <dbReference type="Proteomes" id="UP001162131"/>
    </source>
</evidence>
<dbReference type="Proteomes" id="UP001162131">
    <property type="component" value="Unassembled WGS sequence"/>
</dbReference>
<dbReference type="EMBL" id="CAJZBQ010000011">
    <property type="protein sequence ID" value="CAG9313914.1"/>
    <property type="molecule type" value="Genomic_DNA"/>
</dbReference>
<organism evidence="1 2">
    <name type="scientific">Blepharisma stoltei</name>
    <dbReference type="NCBI Taxonomy" id="1481888"/>
    <lineage>
        <taxon>Eukaryota</taxon>
        <taxon>Sar</taxon>
        <taxon>Alveolata</taxon>
        <taxon>Ciliophora</taxon>
        <taxon>Postciliodesmatophora</taxon>
        <taxon>Heterotrichea</taxon>
        <taxon>Heterotrichida</taxon>
        <taxon>Blepharismidae</taxon>
        <taxon>Blepharisma</taxon>
    </lineage>
</organism>
<protein>
    <submittedName>
        <fullName evidence="1">Uncharacterized protein</fullName>
    </submittedName>
</protein>